<evidence type="ECO:0000313" key="5">
    <source>
        <dbReference type="Proteomes" id="UP000426444"/>
    </source>
</evidence>
<feature type="domain" description="UPF0029" evidence="3">
    <location>
        <begin position="139"/>
        <end position="191"/>
    </location>
</feature>
<dbReference type="SUPFAM" id="SSF54980">
    <property type="entry name" value="EF-G C-terminal domain-like"/>
    <property type="match status" value="1"/>
</dbReference>
<sequence>MFKTIAKEIVAEHEVKKSRFIAYICPVNTEEEVQKIIEQLKIKWPSARHYCYAYILREKPHIERYSDDGEPSGTAGMPILDILKYSELENVVAVVIRYFGGTLLGTGGLVKAYTESVKLAIEKAQIIKMSRSAKIKIVTDYSNYGVIENECKKWGVHIKDVQFTDKVSIYLYVLIQEVDDLANLLINRTSNNIDFKIEGYEYIDIAKIKSI</sequence>
<reference evidence="5" key="1">
    <citation type="journal article" date="2019" name="Microbiology">
        <title>Complete Genome Sequence of an Uncultured Bacterium of the Candidate Phylum Bipolaricaulota.</title>
        <authorList>
            <person name="Kadnikov V.V."/>
            <person name="Mardanov A.V."/>
            <person name="Beletsky A.V."/>
            <person name="Frank Y.A."/>
            <person name="Karnachuk O.V."/>
            <person name="Ravin N.V."/>
        </authorList>
    </citation>
    <scope>NUCLEOTIDE SEQUENCE [LARGE SCALE GENOMIC DNA]</scope>
</reference>
<dbReference type="PANTHER" id="PTHR16301:SF20">
    <property type="entry name" value="IMPACT FAMILY MEMBER YIGZ"/>
    <property type="match status" value="1"/>
</dbReference>
<dbReference type="Pfam" id="PF01205">
    <property type="entry name" value="Impact_N"/>
    <property type="match status" value="1"/>
</dbReference>
<dbReference type="InterPro" id="IPR001498">
    <property type="entry name" value="Impact_N"/>
</dbReference>
<name>A0A6I6DFT0_9FIRM</name>
<feature type="domain" description="Impact N-terminal" evidence="2">
    <location>
        <begin position="16"/>
        <end position="121"/>
    </location>
</feature>
<dbReference type="Pfam" id="PF09186">
    <property type="entry name" value="DUF1949"/>
    <property type="match status" value="1"/>
</dbReference>
<dbReference type="InterPro" id="IPR020568">
    <property type="entry name" value="Ribosomal_Su5_D2-typ_SF"/>
</dbReference>
<dbReference type="InterPro" id="IPR020569">
    <property type="entry name" value="UPF0029_Impact_CS"/>
</dbReference>
<dbReference type="GO" id="GO:0005737">
    <property type="term" value="C:cytoplasm"/>
    <property type="evidence" value="ECO:0007669"/>
    <property type="project" value="TreeGrafter"/>
</dbReference>
<evidence type="ECO:0000259" key="3">
    <source>
        <dbReference type="Pfam" id="PF09186"/>
    </source>
</evidence>
<dbReference type="InterPro" id="IPR023582">
    <property type="entry name" value="Impact"/>
</dbReference>
<dbReference type="InterPro" id="IPR015269">
    <property type="entry name" value="UPF0029_Impact_C"/>
</dbReference>
<proteinExistence type="inferred from homology"/>
<evidence type="ECO:0000256" key="1">
    <source>
        <dbReference type="ARBA" id="ARBA00007665"/>
    </source>
</evidence>
<dbReference type="NCBIfam" id="TIGR00257">
    <property type="entry name" value="IMPACT_YIGZ"/>
    <property type="match status" value="1"/>
</dbReference>
<evidence type="ECO:0008006" key="6">
    <source>
        <dbReference type="Google" id="ProtNLM"/>
    </source>
</evidence>
<dbReference type="InterPro" id="IPR035647">
    <property type="entry name" value="EFG_III/V"/>
</dbReference>
<dbReference type="OrthoDB" id="9813771at2"/>
<dbReference type="PANTHER" id="PTHR16301">
    <property type="entry name" value="IMPACT-RELATED"/>
    <property type="match status" value="1"/>
</dbReference>
<dbReference type="InterPro" id="IPR015796">
    <property type="entry name" value="Impact_YigZ-like"/>
</dbReference>
<dbReference type="SUPFAM" id="SSF54211">
    <property type="entry name" value="Ribosomal protein S5 domain 2-like"/>
    <property type="match status" value="1"/>
</dbReference>
<dbReference type="EMBL" id="CP046457">
    <property type="protein sequence ID" value="QGT99241.1"/>
    <property type="molecule type" value="Genomic_DNA"/>
</dbReference>
<dbReference type="RefSeq" id="WP_156203159.1">
    <property type="nucleotide sequence ID" value="NZ_CP046457.1"/>
</dbReference>
<dbReference type="Proteomes" id="UP000426444">
    <property type="component" value="Chromosome"/>
</dbReference>
<dbReference type="KEGG" id="salq:SYNTR_0648"/>
<dbReference type="Gene3D" id="3.30.230.30">
    <property type="entry name" value="Impact, N-terminal domain"/>
    <property type="match status" value="1"/>
</dbReference>
<keyword evidence="5" id="KW-1185">Reference proteome</keyword>
<gene>
    <name evidence="4" type="ORF">SYNTR_0648</name>
</gene>
<evidence type="ECO:0000259" key="2">
    <source>
        <dbReference type="Pfam" id="PF01205"/>
    </source>
</evidence>
<dbReference type="InterPro" id="IPR036956">
    <property type="entry name" value="Impact_N_sf"/>
</dbReference>
<dbReference type="Gene3D" id="3.30.70.240">
    <property type="match status" value="1"/>
</dbReference>
<dbReference type="GO" id="GO:0006446">
    <property type="term" value="P:regulation of translational initiation"/>
    <property type="evidence" value="ECO:0007669"/>
    <property type="project" value="TreeGrafter"/>
</dbReference>
<comment type="similarity">
    <text evidence="1">Belongs to the IMPACT family.</text>
</comment>
<evidence type="ECO:0000313" key="4">
    <source>
        <dbReference type="EMBL" id="QGT99241.1"/>
    </source>
</evidence>
<protein>
    <recommendedName>
        <fullName evidence="6">YigZ family protein</fullName>
    </recommendedName>
</protein>
<accession>A0A6I6DFT0</accession>
<organism evidence="4 5">
    <name type="scientific">Candidatus Syntrophocurvum alkaliphilum</name>
    <dbReference type="NCBI Taxonomy" id="2293317"/>
    <lineage>
        <taxon>Bacteria</taxon>
        <taxon>Bacillati</taxon>
        <taxon>Bacillota</taxon>
        <taxon>Clostridia</taxon>
        <taxon>Eubacteriales</taxon>
        <taxon>Syntrophomonadaceae</taxon>
        <taxon>Candidatus Syntrophocurvum</taxon>
    </lineage>
</organism>
<dbReference type="PROSITE" id="PS00910">
    <property type="entry name" value="UPF0029"/>
    <property type="match status" value="1"/>
</dbReference>
<dbReference type="AlphaFoldDB" id="A0A6I6DFT0"/>